<keyword evidence="2" id="KW-1185">Reference proteome</keyword>
<evidence type="ECO:0000313" key="2">
    <source>
        <dbReference type="Proteomes" id="UP000031036"/>
    </source>
</evidence>
<accession>A0A0B2VG22</accession>
<organism evidence="1 2">
    <name type="scientific">Toxocara canis</name>
    <name type="common">Canine roundworm</name>
    <dbReference type="NCBI Taxonomy" id="6265"/>
    <lineage>
        <taxon>Eukaryota</taxon>
        <taxon>Metazoa</taxon>
        <taxon>Ecdysozoa</taxon>
        <taxon>Nematoda</taxon>
        <taxon>Chromadorea</taxon>
        <taxon>Rhabditida</taxon>
        <taxon>Spirurina</taxon>
        <taxon>Ascaridomorpha</taxon>
        <taxon>Ascaridoidea</taxon>
        <taxon>Toxocaridae</taxon>
        <taxon>Toxocara</taxon>
    </lineage>
</organism>
<evidence type="ECO:0000313" key="1">
    <source>
        <dbReference type="EMBL" id="KHN82486.1"/>
    </source>
</evidence>
<dbReference type="EMBL" id="JPKZ01001347">
    <property type="protein sequence ID" value="KHN82486.1"/>
    <property type="molecule type" value="Genomic_DNA"/>
</dbReference>
<proteinExistence type="predicted"/>
<dbReference type="Proteomes" id="UP000031036">
    <property type="component" value="Unassembled WGS sequence"/>
</dbReference>
<protein>
    <submittedName>
        <fullName evidence="1">Uncharacterized protein</fullName>
    </submittedName>
</protein>
<dbReference type="AlphaFoldDB" id="A0A0B2VG22"/>
<name>A0A0B2VG22_TOXCA</name>
<reference evidence="1 2" key="1">
    <citation type="submission" date="2014-11" db="EMBL/GenBank/DDBJ databases">
        <title>Genetic blueprint of the zoonotic pathogen Toxocara canis.</title>
        <authorList>
            <person name="Zhu X.-Q."/>
            <person name="Korhonen P.K."/>
            <person name="Cai H."/>
            <person name="Young N.D."/>
            <person name="Nejsum P."/>
            <person name="von Samson-Himmelstjerna G."/>
            <person name="Boag P.R."/>
            <person name="Tan P."/>
            <person name="Li Q."/>
            <person name="Min J."/>
            <person name="Yang Y."/>
            <person name="Wang X."/>
            <person name="Fang X."/>
            <person name="Hall R.S."/>
            <person name="Hofmann A."/>
            <person name="Sternberg P.W."/>
            <person name="Jex A.R."/>
            <person name="Gasser R.B."/>
        </authorList>
    </citation>
    <scope>NUCLEOTIDE SEQUENCE [LARGE SCALE GENOMIC DNA]</scope>
    <source>
        <strain evidence="1">PN_DK_2014</strain>
    </source>
</reference>
<gene>
    <name evidence="1" type="ORF">Tcan_06072</name>
</gene>
<sequence length="53" mass="5595">MHLISEALLRQCELTVNVRRSLKADPQRGCEESAILAAVLGGVRSAAACGLIC</sequence>
<comment type="caution">
    <text evidence="1">The sequence shown here is derived from an EMBL/GenBank/DDBJ whole genome shotgun (WGS) entry which is preliminary data.</text>
</comment>